<proteinExistence type="predicted"/>
<dbReference type="Proteomes" id="UP000450000">
    <property type="component" value="Unassembled WGS sequence"/>
</dbReference>
<dbReference type="RefSeq" id="WP_153465576.1">
    <property type="nucleotide sequence ID" value="NZ_WBOF01000001.1"/>
</dbReference>
<name>A0A6N7L105_9ACTN</name>
<dbReference type="SUPFAM" id="SSF89372">
    <property type="entry name" value="Fucose-specific lectin"/>
    <property type="match status" value="1"/>
</dbReference>
<sequence length="119" mass="11856">MDGLPFRARSTADEARALPTPGRYWSAVIVNGGGGIHHAIRDASGNWSSFPDIAGQTGDIGAVGSISDAGVNGDTHVVAVGGDGHIYQTAPAAATVVTGMTDCLSPAGGWRPDSALVGA</sequence>
<evidence type="ECO:0000313" key="1">
    <source>
        <dbReference type="EMBL" id="MQS15844.1"/>
    </source>
</evidence>
<protein>
    <submittedName>
        <fullName evidence="1">Uncharacterized protein</fullName>
    </submittedName>
</protein>
<reference evidence="1 2" key="1">
    <citation type="submission" date="2019-09" db="EMBL/GenBank/DDBJ databases">
        <title>Genome Sequences of Streptomyces kaniharaensis ATCC 21070.</title>
        <authorList>
            <person name="Zhu W."/>
            <person name="De Crecy-Lagard V."/>
            <person name="Richards N.G."/>
        </authorList>
    </citation>
    <scope>NUCLEOTIDE SEQUENCE [LARGE SCALE GENOMIC DNA]</scope>
    <source>
        <strain evidence="1 2">SF-557</strain>
    </source>
</reference>
<organism evidence="1 2">
    <name type="scientific">Streptomyces kaniharaensis</name>
    <dbReference type="NCBI Taxonomy" id="212423"/>
    <lineage>
        <taxon>Bacteria</taxon>
        <taxon>Bacillati</taxon>
        <taxon>Actinomycetota</taxon>
        <taxon>Actinomycetes</taxon>
        <taxon>Kitasatosporales</taxon>
        <taxon>Streptomycetaceae</taxon>
        <taxon>Streptomyces</taxon>
    </lineage>
</organism>
<dbReference type="OrthoDB" id="3740959at2"/>
<evidence type="ECO:0000313" key="2">
    <source>
        <dbReference type="Proteomes" id="UP000450000"/>
    </source>
</evidence>
<dbReference type="EMBL" id="WBOF01000001">
    <property type="protein sequence ID" value="MQS15844.1"/>
    <property type="molecule type" value="Genomic_DNA"/>
</dbReference>
<dbReference type="AlphaFoldDB" id="A0A6N7L105"/>
<keyword evidence="2" id="KW-1185">Reference proteome</keyword>
<accession>A0A6N7L105</accession>
<comment type="caution">
    <text evidence="1">The sequence shown here is derived from an EMBL/GenBank/DDBJ whole genome shotgun (WGS) entry which is preliminary data.</text>
</comment>
<gene>
    <name evidence="1" type="ORF">F7Q99_27145</name>
</gene>